<organism evidence="2 3">
    <name type="scientific">Vreelandella andesensis</name>
    <dbReference type="NCBI Taxonomy" id="447567"/>
    <lineage>
        <taxon>Bacteria</taxon>
        <taxon>Pseudomonadati</taxon>
        <taxon>Pseudomonadota</taxon>
        <taxon>Gammaproteobacteria</taxon>
        <taxon>Oceanospirillales</taxon>
        <taxon>Halomonadaceae</taxon>
        <taxon>Vreelandella</taxon>
    </lineage>
</organism>
<dbReference type="RefSeq" id="WP_126945539.1">
    <property type="nucleotide sequence ID" value="NZ_RZHG01000011.1"/>
</dbReference>
<evidence type="ECO:0000313" key="3">
    <source>
        <dbReference type="Proteomes" id="UP000287336"/>
    </source>
</evidence>
<feature type="domain" description="Group II intron maturase-specific" evidence="1">
    <location>
        <begin position="68"/>
        <end position="122"/>
    </location>
</feature>
<gene>
    <name evidence="2" type="ORF">ELY33_06205</name>
</gene>
<dbReference type="Pfam" id="PF08388">
    <property type="entry name" value="GIIM"/>
    <property type="match status" value="1"/>
</dbReference>
<dbReference type="AlphaFoldDB" id="A0A433KRG9"/>
<name>A0A433KRG9_9GAMM</name>
<keyword evidence="3" id="KW-1185">Reference proteome</keyword>
<dbReference type="EMBL" id="RZHG01000011">
    <property type="protein sequence ID" value="RUR32192.1"/>
    <property type="molecule type" value="Genomic_DNA"/>
</dbReference>
<protein>
    <recommendedName>
        <fullName evidence="1">Group II intron maturase-specific domain-containing protein</fullName>
    </recommendedName>
</protein>
<comment type="caution">
    <text evidence="2">The sequence shown here is derived from an EMBL/GenBank/DDBJ whole genome shotgun (WGS) entry which is preliminary data.</text>
</comment>
<dbReference type="InterPro" id="IPR013597">
    <property type="entry name" value="Mat_intron_G2"/>
</dbReference>
<sequence>MIFDPELSESSHGYCPKRSAHQAVSAMKAHVIAGHRWAVDRPWNQGYLGYTLTRHKLARLTFTKAGLQRLMQRGRDIPKRDRGRNIRRVFEELVPVPCGWASYFSLVNVKRPLEALDGWVRQPQPSALYQCHLKDCSWPITTA</sequence>
<proteinExistence type="predicted"/>
<dbReference type="OrthoDB" id="9793236at2"/>
<reference evidence="2 3" key="1">
    <citation type="submission" date="2018-12" db="EMBL/GenBank/DDBJ databases">
        <title>three novel Halomonas strain isolated from plants.</title>
        <authorList>
            <person name="Sun C."/>
        </authorList>
    </citation>
    <scope>NUCLEOTIDE SEQUENCE [LARGE SCALE GENOMIC DNA]</scope>
    <source>
        <strain evidence="2 3">DSM 19434</strain>
    </source>
</reference>
<dbReference type="Proteomes" id="UP000287336">
    <property type="component" value="Unassembled WGS sequence"/>
</dbReference>
<accession>A0A433KRG9</accession>
<evidence type="ECO:0000259" key="1">
    <source>
        <dbReference type="Pfam" id="PF08388"/>
    </source>
</evidence>
<evidence type="ECO:0000313" key="2">
    <source>
        <dbReference type="EMBL" id="RUR32192.1"/>
    </source>
</evidence>